<reference evidence="1 2" key="1">
    <citation type="submission" date="2015-04" db="EMBL/GenBank/DDBJ databases">
        <title>Whole genome shotgun sequence of Flavihumibacter petaseus NBRC 106054.</title>
        <authorList>
            <person name="Miyazawa S."/>
            <person name="Hosoyama A."/>
            <person name="Hashimoto M."/>
            <person name="Noguchi M."/>
            <person name="Tsuchikane K."/>
            <person name="Ohji S."/>
            <person name="Yamazoe A."/>
            <person name="Ichikawa N."/>
            <person name="Kimura A."/>
            <person name="Fujita N."/>
        </authorList>
    </citation>
    <scope>NUCLEOTIDE SEQUENCE [LARGE SCALE GENOMIC DNA]</scope>
    <source>
        <strain evidence="1 2">NBRC 106054</strain>
    </source>
</reference>
<evidence type="ECO:0000313" key="2">
    <source>
        <dbReference type="Proteomes" id="UP000033121"/>
    </source>
</evidence>
<dbReference type="STRING" id="1220578.FPE01S_02_05590"/>
<protein>
    <recommendedName>
        <fullName evidence="3">Aromatic hydrocarbon degradation membrane protein</fullName>
    </recommendedName>
</protein>
<keyword evidence="2" id="KW-1185">Reference proteome</keyword>
<dbReference type="EMBL" id="BBWV01000002">
    <property type="protein sequence ID" value="GAO43454.1"/>
    <property type="molecule type" value="Genomic_DNA"/>
</dbReference>
<accession>A0A0E9N0U3</accession>
<evidence type="ECO:0000313" key="1">
    <source>
        <dbReference type="EMBL" id="GAO43454.1"/>
    </source>
</evidence>
<dbReference type="OrthoDB" id="9765571at2"/>
<gene>
    <name evidence="1" type="ORF">FPE01S_02_05590</name>
</gene>
<dbReference type="AlphaFoldDB" id="A0A0E9N0U3"/>
<sequence>MQNRKGFLIAAMSVVYLNTYAQVPEDALRTSWTTPNGTARNQAIGGAGGSLGGDISSNYINPAGLGLYKTNEFVLSPGFSFFNNNSNYRETKTSQSGSGFQFGTTGFVFGMPDRYNPNKSTAFSFAVNRTADFRNRVTYQGQNDYSSFTEAYAAEISASGLSIEDALNSNSISFPARMALYTYLVDTLTTPGRGTEVVGTPLRYAYLNDTAFLLNQRNDVETKGGITEIAVSFAGNSKDKFYWGVSLGIPILNYEKTSVYTEEDASNNTESYFKNAELRETATSKGAGINLKLGMIFKPVNALRLGLAIHTPTWYALKETYDASMYADLENYNAPSTVDVKTLNGGYLPEYKYDMVSPWHLLVSGSWVFNAVEDTKLQRGFITADLEYVTYGSNRFHSGDEEDASSDEYYNAVNKTMKEIYKGAINARIGGEMKFNTLMARAGFAFYGNPYDDSNLDGNRMFISGGLGYRNKGFFVDLSYSQRITKDVNFPYRLPDKANTYASVDGSGGTVMATVGIKF</sequence>
<dbReference type="SUPFAM" id="SSF56935">
    <property type="entry name" value="Porins"/>
    <property type="match status" value="1"/>
</dbReference>
<evidence type="ECO:0008006" key="3">
    <source>
        <dbReference type="Google" id="ProtNLM"/>
    </source>
</evidence>
<dbReference type="RefSeq" id="WP_046369328.1">
    <property type="nucleotide sequence ID" value="NZ_BBWV01000002.1"/>
</dbReference>
<name>A0A0E9N0U3_9BACT</name>
<organism evidence="1 2">
    <name type="scientific">Flavihumibacter petaseus NBRC 106054</name>
    <dbReference type="NCBI Taxonomy" id="1220578"/>
    <lineage>
        <taxon>Bacteria</taxon>
        <taxon>Pseudomonadati</taxon>
        <taxon>Bacteroidota</taxon>
        <taxon>Chitinophagia</taxon>
        <taxon>Chitinophagales</taxon>
        <taxon>Chitinophagaceae</taxon>
        <taxon>Flavihumibacter</taxon>
    </lineage>
</organism>
<dbReference type="Gene3D" id="2.40.160.60">
    <property type="entry name" value="Outer membrane protein transport protein (OMPP1/FadL/TodX)"/>
    <property type="match status" value="1"/>
</dbReference>
<dbReference type="Proteomes" id="UP000033121">
    <property type="component" value="Unassembled WGS sequence"/>
</dbReference>
<proteinExistence type="predicted"/>
<comment type="caution">
    <text evidence="1">The sequence shown here is derived from an EMBL/GenBank/DDBJ whole genome shotgun (WGS) entry which is preliminary data.</text>
</comment>